<comment type="caution">
    <text evidence="9">The sequence shown here is derived from an EMBL/GenBank/DDBJ whole genome shotgun (WGS) entry which is preliminary data.</text>
</comment>
<dbReference type="PANTHER" id="PTHR12185:SF14">
    <property type="entry name" value="CHOLESTEROL UPTAKE PROTEIN 1"/>
    <property type="match status" value="1"/>
</dbReference>
<evidence type="ECO:0008006" key="11">
    <source>
        <dbReference type="Google" id="ProtNLM"/>
    </source>
</evidence>
<feature type="transmembrane region" description="Helical" evidence="8">
    <location>
        <begin position="129"/>
        <end position="147"/>
    </location>
</feature>
<feature type="transmembrane region" description="Helical" evidence="8">
    <location>
        <begin position="168"/>
        <end position="190"/>
    </location>
</feature>
<evidence type="ECO:0000256" key="5">
    <source>
        <dbReference type="ARBA" id="ARBA00022989"/>
    </source>
</evidence>
<organism evidence="9 10">
    <name type="scientific">Exocentrus adspersus</name>
    <dbReference type="NCBI Taxonomy" id="1586481"/>
    <lineage>
        <taxon>Eukaryota</taxon>
        <taxon>Metazoa</taxon>
        <taxon>Ecdysozoa</taxon>
        <taxon>Arthropoda</taxon>
        <taxon>Hexapoda</taxon>
        <taxon>Insecta</taxon>
        <taxon>Pterygota</taxon>
        <taxon>Neoptera</taxon>
        <taxon>Endopterygota</taxon>
        <taxon>Coleoptera</taxon>
        <taxon>Polyphaga</taxon>
        <taxon>Cucujiformia</taxon>
        <taxon>Chrysomeloidea</taxon>
        <taxon>Cerambycidae</taxon>
        <taxon>Lamiinae</taxon>
        <taxon>Acanthocinini</taxon>
        <taxon>Exocentrus</taxon>
    </lineage>
</organism>
<reference evidence="9 10" key="1">
    <citation type="journal article" date="2023" name="Insect Mol. Biol.">
        <title>Genome sequencing provides insights into the evolution of gene families encoding plant cell wall-degrading enzymes in longhorned beetles.</title>
        <authorList>
            <person name="Shin N.R."/>
            <person name="Okamura Y."/>
            <person name="Kirsch R."/>
            <person name="Pauchet Y."/>
        </authorList>
    </citation>
    <scope>NUCLEOTIDE SEQUENCE [LARGE SCALE GENOMIC DNA]</scope>
    <source>
        <strain evidence="9">EAD_L_NR</strain>
    </source>
</reference>
<protein>
    <recommendedName>
        <fullName evidence="11">SID1 transmembrane family member 1</fullName>
    </recommendedName>
</protein>
<dbReference type="EMBL" id="JANEYG010000011">
    <property type="protein sequence ID" value="KAJ8921214.1"/>
    <property type="molecule type" value="Genomic_DNA"/>
</dbReference>
<dbReference type="AlphaFoldDB" id="A0AAV8W415"/>
<evidence type="ECO:0000313" key="10">
    <source>
        <dbReference type="Proteomes" id="UP001159042"/>
    </source>
</evidence>
<sequence length="454" mass="52846">MDYIQNSDAGPGHSSKLTTVGTDAIADTISVDETEYDIVDEIETDKEVRLCRGYPYLTDLARKDPRVLRRKSYLYLYNVLTIAIFYGLPVVQLVVAYQRMLNETGQQDLCYYNFLCAHPVGVLSDFNHIFSNIGYILLGILFVIITYNRELTHRDIIFDRQYGIPQHYGMFYAMGVALIMEGVLSGSYHVCPSQSNFQFDSSFMYVMAVLCMVKLYQNRHPDINASAYATFGVLAIAILLGMIGIFEGNIVFWSMFVVIYLLTCFYLSIKVYYMGCWKISKASLRHIYRICVYDFWSGPLNVLRPCYLARFVLLALGNIFNWGLAFYAIYNHPKNFPVFLLTIFMTNTLLYFFFYIVMKYLNKERVRIMTWIFLTCSTLCAITAMYFFLHRVISWAKTPAQSRLFNHECVLFRFYDTHDIWHFLSATGMFFTFMVLLTLDDDLSHTHHSKIPVF</sequence>
<accession>A0AAV8W415</accession>
<evidence type="ECO:0000313" key="9">
    <source>
        <dbReference type="EMBL" id="KAJ8921214.1"/>
    </source>
</evidence>
<name>A0AAV8W415_9CUCU</name>
<evidence type="ECO:0000256" key="3">
    <source>
        <dbReference type="ARBA" id="ARBA00022692"/>
    </source>
</evidence>
<feature type="transmembrane region" description="Helical" evidence="8">
    <location>
        <begin position="228"/>
        <end position="246"/>
    </location>
</feature>
<dbReference type="Pfam" id="PF13965">
    <property type="entry name" value="SID-1_RNA_chan"/>
    <property type="match status" value="1"/>
</dbReference>
<comment type="subcellular location">
    <subcellularLocation>
        <location evidence="1">Membrane</location>
        <topology evidence="1">Multi-pass membrane protein</topology>
    </subcellularLocation>
</comment>
<comment type="similarity">
    <text evidence="2">Belongs to the SID1 family.</text>
</comment>
<proteinExistence type="inferred from homology"/>
<dbReference type="PANTHER" id="PTHR12185">
    <property type="entry name" value="SID1 TRANSMEMBRANE FAMILY MEMEBER"/>
    <property type="match status" value="1"/>
</dbReference>
<evidence type="ECO:0000256" key="6">
    <source>
        <dbReference type="ARBA" id="ARBA00023136"/>
    </source>
</evidence>
<feature type="transmembrane region" description="Helical" evidence="8">
    <location>
        <begin position="252"/>
        <end position="273"/>
    </location>
</feature>
<evidence type="ECO:0000256" key="2">
    <source>
        <dbReference type="ARBA" id="ARBA00006618"/>
    </source>
</evidence>
<dbReference type="GO" id="GO:0005886">
    <property type="term" value="C:plasma membrane"/>
    <property type="evidence" value="ECO:0007669"/>
    <property type="project" value="TreeGrafter"/>
</dbReference>
<keyword evidence="10" id="KW-1185">Reference proteome</keyword>
<keyword evidence="7" id="KW-0325">Glycoprotein</keyword>
<feature type="transmembrane region" description="Helical" evidence="8">
    <location>
        <begin position="336"/>
        <end position="356"/>
    </location>
</feature>
<dbReference type="GO" id="GO:0005764">
    <property type="term" value="C:lysosome"/>
    <property type="evidence" value="ECO:0007669"/>
    <property type="project" value="TreeGrafter"/>
</dbReference>
<feature type="transmembrane region" description="Helical" evidence="8">
    <location>
        <begin position="368"/>
        <end position="389"/>
    </location>
</feature>
<evidence type="ECO:0000256" key="1">
    <source>
        <dbReference type="ARBA" id="ARBA00004141"/>
    </source>
</evidence>
<dbReference type="InterPro" id="IPR025958">
    <property type="entry name" value="SID1_TM_fam"/>
</dbReference>
<feature type="transmembrane region" description="Helical" evidence="8">
    <location>
        <begin position="420"/>
        <end position="439"/>
    </location>
</feature>
<feature type="transmembrane region" description="Helical" evidence="8">
    <location>
        <begin position="73"/>
        <end position="95"/>
    </location>
</feature>
<evidence type="ECO:0000256" key="8">
    <source>
        <dbReference type="SAM" id="Phobius"/>
    </source>
</evidence>
<gene>
    <name evidence="9" type="ORF">NQ315_013686</name>
</gene>
<keyword evidence="6 8" id="KW-0472">Membrane</keyword>
<evidence type="ECO:0000256" key="4">
    <source>
        <dbReference type="ARBA" id="ARBA00022729"/>
    </source>
</evidence>
<evidence type="ECO:0000256" key="7">
    <source>
        <dbReference type="ARBA" id="ARBA00023180"/>
    </source>
</evidence>
<dbReference type="GO" id="GO:0051033">
    <property type="term" value="F:RNA transmembrane transporter activity"/>
    <property type="evidence" value="ECO:0007669"/>
    <property type="project" value="TreeGrafter"/>
</dbReference>
<keyword evidence="3 8" id="KW-0812">Transmembrane</keyword>
<keyword evidence="4" id="KW-0732">Signal</keyword>
<dbReference type="Proteomes" id="UP001159042">
    <property type="component" value="Unassembled WGS sequence"/>
</dbReference>
<keyword evidence="5 8" id="KW-1133">Transmembrane helix</keyword>
<feature type="transmembrane region" description="Helical" evidence="8">
    <location>
        <begin position="307"/>
        <end position="330"/>
    </location>
</feature>
<dbReference type="GO" id="GO:0003725">
    <property type="term" value="F:double-stranded RNA binding"/>
    <property type="evidence" value="ECO:0007669"/>
    <property type="project" value="TreeGrafter"/>
</dbReference>